<feature type="transmembrane region" description="Helical" evidence="2">
    <location>
        <begin position="1928"/>
        <end position="1949"/>
    </location>
</feature>
<gene>
    <name evidence="3" type="ORF">ECRASSUSDP1_LOCUS3649</name>
</gene>
<protein>
    <submittedName>
        <fullName evidence="3">Uncharacterized protein</fullName>
    </submittedName>
</protein>
<dbReference type="CDD" id="cd00064">
    <property type="entry name" value="FU"/>
    <property type="match status" value="1"/>
</dbReference>
<feature type="transmembrane region" description="Helical" evidence="2">
    <location>
        <begin position="1896"/>
        <end position="1913"/>
    </location>
</feature>
<dbReference type="Gene3D" id="2.10.220.10">
    <property type="entry name" value="Hormone Receptor, Insulin-like Growth Factor Receptor 1, Chain A, domain 2"/>
    <property type="match status" value="1"/>
</dbReference>
<dbReference type="InterPro" id="IPR011050">
    <property type="entry name" value="Pectin_lyase_fold/virulence"/>
</dbReference>
<dbReference type="EMBL" id="CAMPGE010003492">
    <property type="protein sequence ID" value="CAI2362327.1"/>
    <property type="molecule type" value="Genomic_DNA"/>
</dbReference>
<feature type="compositionally biased region" description="Basic residues" evidence="1">
    <location>
        <begin position="38"/>
        <end position="53"/>
    </location>
</feature>
<feature type="region of interest" description="Disordered" evidence="1">
    <location>
        <begin position="35"/>
        <end position="56"/>
    </location>
</feature>
<feature type="transmembrane region" description="Helical" evidence="2">
    <location>
        <begin position="1716"/>
        <end position="1739"/>
    </location>
</feature>
<keyword evidence="2" id="KW-0472">Membrane</keyword>
<feature type="region of interest" description="Disordered" evidence="1">
    <location>
        <begin position="2029"/>
        <end position="2110"/>
    </location>
</feature>
<comment type="caution">
    <text evidence="3">The sequence shown here is derived from an EMBL/GenBank/DDBJ whole genome shotgun (WGS) entry which is preliminary data.</text>
</comment>
<evidence type="ECO:0000313" key="3">
    <source>
        <dbReference type="EMBL" id="CAI2362327.1"/>
    </source>
</evidence>
<dbReference type="SUPFAM" id="SSF51126">
    <property type="entry name" value="Pectin lyase-like"/>
    <property type="match status" value="2"/>
</dbReference>
<feature type="transmembrane region" description="Helical" evidence="2">
    <location>
        <begin position="1649"/>
        <end position="1671"/>
    </location>
</feature>
<feature type="transmembrane region" description="Helical" evidence="2">
    <location>
        <begin position="1760"/>
        <end position="1780"/>
    </location>
</feature>
<dbReference type="SUPFAM" id="SSF57184">
    <property type="entry name" value="Growth factor receptor domain"/>
    <property type="match status" value="1"/>
</dbReference>
<feature type="transmembrane region" description="Helical" evidence="2">
    <location>
        <begin position="1617"/>
        <end position="1637"/>
    </location>
</feature>
<feature type="compositionally biased region" description="Polar residues" evidence="1">
    <location>
        <begin position="2085"/>
        <end position="2100"/>
    </location>
</feature>
<keyword evidence="2" id="KW-1133">Transmembrane helix</keyword>
<dbReference type="PANTHER" id="PTHR11319:SF35">
    <property type="entry name" value="OUTER MEMBRANE PROTEIN PMPC-RELATED"/>
    <property type="match status" value="1"/>
</dbReference>
<feature type="transmembrane region" description="Helical" evidence="2">
    <location>
        <begin position="1819"/>
        <end position="1844"/>
    </location>
</feature>
<reference evidence="3" key="1">
    <citation type="submission" date="2023-07" db="EMBL/GenBank/DDBJ databases">
        <authorList>
            <consortium name="AG Swart"/>
            <person name="Singh M."/>
            <person name="Singh A."/>
            <person name="Seah K."/>
            <person name="Emmerich C."/>
        </authorList>
    </citation>
    <scope>NUCLEOTIDE SEQUENCE</scope>
    <source>
        <strain evidence="3">DP1</strain>
    </source>
</reference>
<keyword evidence="2" id="KW-0812">Transmembrane</keyword>
<feature type="compositionally biased region" description="Basic residues" evidence="1">
    <location>
        <begin position="2029"/>
        <end position="2084"/>
    </location>
</feature>
<organism evidence="3 4">
    <name type="scientific">Euplotes crassus</name>
    <dbReference type="NCBI Taxonomy" id="5936"/>
    <lineage>
        <taxon>Eukaryota</taxon>
        <taxon>Sar</taxon>
        <taxon>Alveolata</taxon>
        <taxon>Ciliophora</taxon>
        <taxon>Intramacronucleata</taxon>
        <taxon>Spirotrichea</taxon>
        <taxon>Hypotrichia</taxon>
        <taxon>Euplotida</taxon>
        <taxon>Euplotidae</taxon>
        <taxon>Moneuplotes</taxon>
    </lineage>
</organism>
<dbReference type="Proteomes" id="UP001295684">
    <property type="component" value="Unassembled WGS sequence"/>
</dbReference>
<evidence type="ECO:0000256" key="2">
    <source>
        <dbReference type="SAM" id="Phobius"/>
    </source>
</evidence>
<dbReference type="SMART" id="SM00261">
    <property type="entry name" value="FU"/>
    <property type="match status" value="2"/>
</dbReference>
<accession>A0AAD1X861</accession>
<keyword evidence="4" id="KW-1185">Reference proteome</keyword>
<dbReference type="InterPro" id="IPR006212">
    <property type="entry name" value="Furin_repeat"/>
</dbReference>
<dbReference type="InterPro" id="IPR009030">
    <property type="entry name" value="Growth_fac_rcpt_cys_sf"/>
</dbReference>
<sequence>MGMQPQGLSIESFQVSMTNVPGYRTTDGCRTMRESIAHKSRRSHPRRPNKIRLNRSGLSHKPLSTKIVHILIPLLIIILTLNEVNCALTCEPGKFMEYGHCFDCHGSCKECETYGECTQCQEGFTYNDTIKLCDYQDCPLGEFYSVTKGRCDTCEDSCNGLCSYQSQCFECSSGEILNLKNMTCVTECDTSAQILIQDPQLKDIPVCRDFNYFVNANSESPVEVGTQQHPYKDLESAFVEILNYHSHNARNITVYVMEATTVFAKSVTYVVNMTHVQVEAYNENNAELGLARMVGLDNSTKIVAPAMPTKFNILDSKNTLDDELIFNNSGFNTEDKVGLQLESAVFKPFHCGFILKNFRIVTNYDNPATSHAILEPYRADIRTVGMINVDMRMQGTVLFAATVTFNWHMENILVETQNLYRFSLTRLRCGDDQTDLGVKLFFKNVTSINSATKPAYLHISESFARNSIPGDLHFEDCYFDTYLGYDMRVGQFIIYQNTENCDPLEPRHWNFTNVHTTTSRHDEGKDPQFSRTNVFGFLRVAPIEATLNVYLNNVTFSNDSNDWIGRLVPFFAYHTIIHANGLHFINSEGIMMNFMNIDGSAINNISFENCTANTAFMSFINSAGPITFDGVTIKNMTDTGAHLTSLFQNIIYEDANFSLKNLKIEGSKYLNRRAVIFATGTSQSTYLAENIDIKDSVLSGGSTFVSYSIFKEVNITNVSCLRGTILEEGTNFVLKSDYTSEGSSPNNTQTIKNVHIDESTVSIYSVSNPDSQTNVTQSLSISNVTYENSSSDYSFDLFKIFKMSTVGTYTVTIEDVSFSNLTYAKESKLMYLQQQLKSPVVITNLNVSDVIFAGITIEAFESNEIYNKTHVAITNMKASNVDGYSRSLINLYKGADIEIIDSEFSFIGNYAKGAVLSGGRDRAVATFINSSFWNNTSVEGGVFSTESESNVKCYNCTFTNNFAISGGVVKVDADGIFEFYNSTIEKNYALAGAFSELFSSQTESIINNCSVTSNFGLTKDEIATDILPQGYIYQTFRDYLGNNSYLYEYDGLQNCIKMIIGQLVITDTIFRNQQYVLSATGSTISVLNSSFIDIDVSSRLLRISESDILLENTTLSNLTCRTVSDELFYLIKANTEFITLNYSNSTCKLINSGLSQIYLKSATVREVSLTVNPLIVLLNSQRNETNNAGRYIPTSIIASSFVKVSTTGENLIEFKSSKLVDISNTSFVNINSQVLKMDSSAVDNIEEVNFIENKGCISATKSTIELMHSSLFELCGDINTVNGGAMRLINCNTQIHQSEFVKNKAEIGAGLSIECDFGQSCVNNFTNLTFMNNSATQMGGGIYYNLVRPLMQNITYRDNLAEYGANIASYAVRIVQSGTKENKIYLSSVASGLKYDSVLAFDLVDYDDQIMNLESSTSVKILIEDPGISIRGVDFGRLTNGKAELDNVYFIGTAGSSNHTYKLTSKSINSKIISSIIGNSDGKYDNFLDVSFRYCKPGEIQTSNNECVECKVQTYTFEWNSTQCLNCMESATCLGKDEIEVANGYWRKSTNSSKIIKCLNEDACIGGYHPEKNDHPVKCEEGYKGTLCTECDIVDGTKYQPLTNFRCSKCPDPVFNAIRITGVTIAAFMFLMLLIYINLHKKKESEISILLRILTNYLHLISAFFSFNLTLPSSFTNSFSFMNRVSSPDETFFSFDCFINDYEIKLFAPNNALFKLTLYIFFPLIMIAAIFLLFGTIRVCHEMIKYIKREWFDRNVSRGALFDFKRSMIVSMICIIFLFHPTLIVKSLSMFLCTEIDEGDSRMTHHLEYQCYSWDHCKWILIVALPTMAIWVFGFPLFALWILIKNREKLDQPHMQSYFLILYQGFRKETFYWEFISALRKFVILSIHSLLDRFSVVYTILLSCVSLVFFYYLQKKIRPYKLDDNNRIDLVAVTIGIITIYSGIIFSLGDESYKGFYMAAWVVLVWFNAYFVLNWFYLLLLSFECRNDKYLFLVNLLGCILFRKRKNQGDIKRHSVILNSGLRSFAVKTHKKLSKKKKSKKKFSKKKILKRRHKKQIFPRKHHSHKHHPKHHPNLHNHPHKPKSSHQISKSPTYIPSSPSRPEGVWHNDPNLDESADHNMFVLRKVPLGDERLNKVDIIHGVFPPISEEIDPSDGKYTKCKRNYDRKMEILEEAKFDDDY</sequence>
<evidence type="ECO:0000313" key="4">
    <source>
        <dbReference type="Proteomes" id="UP001295684"/>
    </source>
</evidence>
<proteinExistence type="predicted"/>
<feature type="transmembrane region" description="Helical" evidence="2">
    <location>
        <begin position="1955"/>
        <end position="1980"/>
    </location>
</feature>
<evidence type="ECO:0000256" key="1">
    <source>
        <dbReference type="SAM" id="MobiDB-lite"/>
    </source>
</evidence>
<dbReference type="PANTHER" id="PTHR11319">
    <property type="entry name" value="G PROTEIN-COUPLED RECEPTOR-RELATED"/>
    <property type="match status" value="1"/>
</dbReference>
<name>A0AAD1X861_EUPCR</name>